<sequence>MEVPYILTNEGKSIGELQLKGAELYFRPYERFKPHAHIIEDFISDEDFKEKVKNICSLVIQFRKSETQGYKRIVSIKEKDYHLLLGSHMLDAIIESLKENYDGELHFKIMETNELIRI</sequence>
<evidence type="ECO:0000313" key="1">
    <source>
        <dbReference type="EMBL" id="QII44533.1"/>
    </source>
</evidence>
<reference evidence="1 2" key="1">
    <citation type="submission" date="2020-02" db="EMBL/GenBank/DDBJ databases">
        <title>Complete genome of Muricauda sp. 501str8.</title>
        <authorList>
            <person name="Dong B."/>
            <person name="Zhu S."/>
            <person name="Yang J."/>
            <person name="Chen J."/>
        </authorList>
    </citation>
    <scope>NUCLEOTIDE SEQUENCE [LARGE SCALE GENOMIC DNA]</scope>
    <source>
        <strain evidence="1 2">501str8</strain>
    </source>
</reference>
<gene>
    <name evidence="1" type="ORF">GVT53_07535</name>
</gene>
<keyword evidence="2" id="KW-1185">Reference proteome</keyword>
<dbReference type="AlphaFoldDB" id="A0A6G7J0Z7"/>
<evidence type="ECO:0000313" key="2">
    <source>
        <dbReference type="Proteomes" id="UP000502928"/>
    </source>
</evidence>
<dbReference type="EMBL" id="CP049616">
    <property type="protein sequence ID" value="QII44533.1"/>
    <property type="molecule type" value="Genomic_DNA"/>
</dbReference>
<organism evidence="1 2">
    <name type="scientific">Flagellimonas oceani</name>
    <dbReference type="NCBI Taxonomy" id="2698672"/>
    <lineage>
        <taxon>Bacteria</taxon>
        <taxon>Pseudomonadati</taxon>
        <taxon>Bacteroidota</taxon>
        <taxon>Flavobacteriia</taxon>
        <taxon>Flavobacteriales</taxon>
        <taxon>Flavobacteriaceae</taxon>
        <taxon>Flagellimonas</taxon>
    </lineage>
</organism>
<proteinExistence type="predicted"/>
<protein>
    <submittedName>
        <fullName evidence="1">Uncharacterized protein</fullName>
    </submittedName>
</protein>
<name>A0A6G7J0Z7_9FLAO</name>
<dbReference type="Proteomes" id="UP000502928">
    <property type="component" value="Chromosome"/>
</dbReference>
<dbReference type="KEGG" id="mut:GVT53_07535"/>
<dbReference type="RefSeq" id="WP_166248069.1">
    <property type="nucleotide sequence ID" value="NZ_CP049616.1"/>
</dbReference>
<accession>A0A6G7J0Z7</accession>